<dbReference type="PANTHER" id="PTHR31879:SF2">
    <property type="entry name" value="DET1- AND DDB1-ASSOCIATED PROTEIN 1"/>
    <property type="match status" value="1"/>
</dbReference>
<dbReference type="PROSITE" id="PS50800">
    <property type="entry name" value="SAP"/>
    <property type="match status" value="1"/>
</dbReference>
<evidence type="ECO:0000259" key="3">
    <source>
        <dbReference type="PROSITE" id="PS50800"/>
    </source>
</evidence>
<dbReference type="SUPFAM" id="SSF68906">
    <property type="entry name" value="SAP domain"/>
    <property type="match status" value="1"/>
</dbReference>
<dbReference type="InterPro" id="IPR036361">
    <property type="entry name" value="SAP_dom_sf"/>
</dbReference>
<dbReference type="EMBL" id="JABFUD020000021">
    <property type="protein sequence ID" value="KAI5063558.1"/>
    <property type="molecule type" value="Genomic_DNA"/>
</dbReference>
<sequence>MNCSRLAAEGLNHRHDCSTYSISRGEESMAGRLLLDLPSKGYFSSATNAAISAPMGLRLYVCDHETSPPEHQVIRTDRTNILIRSLTLKRSKNDSKGKQKQKPAGDSNRGKRPAERAADDKIVSKRANTSSGLSNNNRKENGGACPTTEKDFQGYTVEKLRSLLKERNLPRTGKKDELIARLKQSLMQ</sequence>
<dbReference type="Gene3D" id="1.10.720.30">
    <property type="entry name" value="SAP domain"/>
    <property type="match status" value="1"/>
</dbReference>
<dbReference type="OrthoDB" id="445357at2759"/>
<comment type="caution">
    <text evidence="4">The sequence shown here is derived from an EMBL/GenBank/DDBJ whole genome shotgun (WGS) entry which is preliminary data.</text>
</comment>
<feature type="domain" description="SAP" evidence="3">
    <location>
        <begin position="152"/>
        <end position="186"/>
    </location>
</feature>
<proteinExistence type="inferred from homology"/>
<dbReference type="InterPro" id="IPR018276">
    <property type="entry name" value="DDA1_dom"/>
</dbReference>
<dbReference type="Pfam" id="PF10172">
    <property type="entry name" value="DDA1"/>
    <property type="match status" value="1"/>
</dbReference>
<evidence type="ECO:0000313" key="4">
    <source>
        <dbReference type="EMBL" id="KAI5063558.1"/>
    </source>
</evidence>
<dbReference type="Proteomes" id="UP000886520">
    <property type="component" value="Chromosome 21"/>
</dbReference>
<dbReference type="PANTHER" id="PTHR31879">
    <property type="entry name" value="DET1- AND DDB1-ASSOCIATED PROTEIN 1"/>
    <property type="match status" value="1"/>
</dbReference>
<dbReference type="InterPro" id="IPR033575">
    <property type="entry name" value="DDA1-like"/>
</dbReference>
<keyword evidence="5" id="KW-1185">Reference proteome</keyword>
<gene>
    <name evidence="4" type="ORF">GOP47_0022105</name>
</gene>
<dbReference type="GO" id="GO:0032436">
    <property type="term" value="P:positive regulation of proteasomal ubiquitin-dependent protein catabolic process"/>
    <property type="evidence" value="ECO:0007669"/>
    <property type="project" value="TreeGrafter"/>
</dbReference>
<accession>A0A9D4U9N0</accession>
<dbReference type="GO" id="GO:0080008">
    <property type="term" value="C:Cul4-RING E3 ubiquitin ligase complex"/>
    <property type="evidence" value="ECO:0007669"/>
    <property type="project" value="TreeGrafter"/>
</dbReference>
<feature type="compositionally biased region" description="Basic and acidic residues" evidence="2">
    <location>
        <begin position="108"/>
        <end position="123"/>
    </location>
</feature>
<feature type="region of interest" description="Disordered" evidence="2">
    <location>
        <begin position="86"/>
        <end position="152"/>
    </location>
</feature>
<evidence type="ECO:0000256" key="2">
    <source>
        <dbReference type="SAM" id="MobiDB-lite"/>
    </source>
</evidence>
<feature type="compositionally biased region" description="Polar residues" evidence="2">
    <location>
        <begin position="126"/>
        <end position="136"/>
    </location>
</feature>
<reference evidence="4" key="1">
    <citation type="submission" date="2021-01" db="EMBL/GenBank/DDBJ databases">
        <title>Adiantum capillus-veneris genome.</title>
        <authorList>
            <person name="Fang Y."/>
            <person name="Liao Q."/>
        </authorList>
    </citation>
    <scope>NUCLEOTIDE SEQUENCE</scope>
    <source>
        <strain evidence="4">H3</strain>
        <tissue evidence="4">Leaf</tissue>
    </source>
</reference>
<evidence type="ECO:0000313" key="5">
    <source>
        <dbReference type="Proteomes" id="UP000886520"/>
    </source>
</evidence>
<evidence type="ECO:0000256" key="1">
    <source>
        <dbReference type="ARBA" id="ARBA00008042"/>
    </source>
</evidence>
<name>A0A9D4U9N0_ADICA</name>
<comment type="similarity">
    <text evidence="1">Belongs to the DDA1 family.</text>
</comment>
<dbReference type="SMART" id="SM00513">
    <property type="entry name" value="SAP"/>
    <property type="match status" value="1"/>
</dbReference>
<protein>
    <recommendedName>
        <fullName evidence="3">SAP domain-containing protein</fullName>
    </recommendedName>
</protein>
<dbReference type="InterPro" id="IPR003034">
    <property type="entry name" value="SAP_dom"/>
</dbReference>
<dbReference type="Pfam" id="PF02037">
    <property type="entry name" value="SAP"/>
    <property type="match status" value="1"/>
</dbReference>
<organism evidence="4 5">
    <name type="scientific">Adiantum capillus-veneris</name>
    <name type="common">Maidenhair fern</name>
    <dbReference type="NCBI Taxonomy" id="13818"/>
    <lineage>
        <taxon>Eukaryota</taxon>
        <taxon>Viridiplantae</taxon>
        <taxon>Streptophyta</taxon>
        <taxon>Embryophyta</taxon>
        <taxon>Tracheophyta</taxon>
        <taxon>Polypodiopsida</taxon>
        <taxon>Polypodiidae</taxon>
        <taxon>Polypodiales</taxon>
        <taxon>Pteridineae</taxon>
        <taxon>Pteridaceae</taxon>
        <taxon>Vittarioideae</taxon>
        <taxon>Adiantum</taxon>
    </lineage>
</organism>
<dbReference type="AlphaFoldDB" id="A0A9D4U9N0"/>